<evidence type="ECO:0000256" key="2">
    <source>
        <dbReference type="ARBA" id="ARBA00023015"/>
    </source>
</evidence>
<comment type="similarity">
    <text evidence="1">Belongs to the LysR transcriptional regulatory family.</text>
</comment>
<dbReference type="GO" id="GO:0000976">
    <property type="term" value="F:transcription cis-regulatory region binding"/>
    <property type="evidence" value="ECO:0007669"/>
    <property type="project" value="TreeGrafter"/>
</dbReference>
<dbReference type="GO" id="GO:0003700">
    <property type="term" value="F:DNA-binding transcription factor activity"/>
    <property type="evidence" value="ECO:0007669"/>
    <property type="project" value="InterPro"/>
</dbReference>
<evidence type="ECO:0000313" key="7">
    <source>
        <dbReference type="Proteomes" id="UP000033115"/>
    </source>
</evidence>
<dbReference type="KEGG" id="csq:CSCA_1792"/>
<name>A0A0E3JN87_CLOSL</name>
<evidence type="ECO:0000256" key="1">
    <source>
        <dbReference type="ARBA" id="ARBA00009437"/>
    </source>
</evidence>
<dbReference type="STRING" id="1548.CSCA_1792"/>
<organism evidence="6 7">
    <name type="scientific">Clostridium scatologenes</name>
    <dbReference type="NCBI Taxonomy" id="1548"/>
    <lineage>
        <taxon>Bacteria</taxon>
        <taxon>Bacillati</taxon>
        <taxon>Bacillota</taxon>
        <taxon>Clostridia</taxon>
        <taxon>Eubacteriales</taxon>
        <taxon>Clostridiaceae</taxon>
        <taxon>Clostridium</taxon>
    </lineage>
</organism>
<proteinExistence type="inferred from homology"/>
<dbReference type="HOGENOM" id="CLU_039613_6_1_9"/>
<evidence type="ECO:0000313" key="6">
    <source>
        <dbReference type="EMBL" id="AKA68917.1"/>
    </source>
</evidence>
<sequence length="293" mass="34139">MELREINTFLVAAEKMNFSKAAKQLGYTQAAVTIQIKQLEKDLGVLLFDRIGKSVYLTNSGEKFLTYAQKILFYTEEAKAGLKNEKLYSGVIRIGTSESILSTSFSRIIKEFHHIHPNMHICIKTGTRDFIFNLMIHNELDLAYSIDQNIIDHEWIGKIIQKDKVYFVASTKNYLTQKKEVSIEEILEQELIMTECNSGYSYELSQQLAQNGLYFHPYLEIGNTDLIRSFIMENRGVSYLPFFIIEKEIKNGTIAPIRIPEFEVSVYRQLFWHKNKYITKPMNDFLKLIKNMK</sequence>
<dbReference type="Gene3D" id="3.40.190.290">
    <property type="match status" value="1"/>
</dbReference>
<keyword evidence="7" id="KW-1185">Reference proteome</keyword>
<dbReference type="Pfam" id="PF03466">
    <property type="entry name" value="LysR_substrate"/>
    <property type="match status" value="1"/>
</dbReference>
<protein>
    <recommendedName>
        <fullName evidence="5">HTH lysR-type domain-containing protein</fullName>
    </recommendedName>
</protein>
<dbReference type="FunFam" id="1.10.10.10:FF:000001">
    <property type="entry name" value="LysR family transcriptional regulator"/>
    <property type="match status" value="1"/>
</dbReference>
<dbReference type="PROSITE" id="PS50931">
    <property type="entry name" value="HTH_LYSR"/>
    <property type="match status" value="1"/>
</dbReference>
<dbReference type="InterPro" id="IPR000847">
    <property type="entry name" value="LysR_HTH_N"/>
</dbReference>
<dbReference type="PANTHER" id="PTHR30126">
    <property type="entry name" value="HTH-TYPE TRANSCRIPTIONAL REGULATOR"/>
    <property type="match status" value="1"/>
</dbReference>
<dbReference type="AlphaFoldDB" id="A0A0E3JN87"/>
<accession>A0A0E3JN87</accession>
<dbReference type="CDD" id="cd05466">
    <property type="entry name" value="PBP2_LTTR_substrate"/>
    <property type="match status" value="1"/>
</dbReference>
<evidence type="ECO:0000256" key="3">
    <source>
        <dbReference type="ARBA" id="ARBA00023125"/>
    </source>
</evidence>
<dbReference type="RefSeq" id="WP_029161893.1">
    <property type="nucleotide sequence ID" value="NZ_CP009933.1"/>
</dbReference>
<reference evidence="6 7" key="1">
    <citation type="journal article" date="2015" name="J. Biotechnol.">
        <title>Complete genome sequence of a malodorant-producing acetogen, Clostridium scatologenes ATCC 25775(T).</title>
        <authorList>
            <person name="Zhu Z."/>
            <person name="Guo T."/>
            <person name="Zheng H."/>
            <person name="Song T."/>
            <person name="Ouyang P."/>
            <person name="Xie J."/>
        </authorList>
    </citation>
    <scope>NUCLEOTIDE SEQUENCE [LARGE SCALE GENOMIC DNA]</scope>
    <source>
        <strain evidence="6 7">ATCC 25775</strain>
    </source>
</reference>
<dbReference type="InterPro" id="IPR036390">
    <property type="entry name" value="WH_DNA-bd_sf"/>
</dbReference>
<gene>
    <name evidence="6" type="ORF">CSCA_1792</name>
</gene>
<dbReference type="Gene3D" id="1.10.10.10">
    <property type="entry name" value="Winged helix-like DNA-binding domain superfamily/Winged helix DNA-binding domain"/>
    <property type="match status" value="1"/>
</dbReference>
<dbReference type="PRINTS" id="PR00039">
    <property type="entry name" value="HTHLYSR"/>
</dbReference>
<dbReference type="Pfam" id="PF00126">
    <property type="entry name" value="HTH_1"/>
    <property type="match status" value="1"/>
</dbReference>
<dbReference type="InterPro" id="IPR036388">
    <property type="entry name" value="WH-like_DNA-bd_sf"/>
</dbReference>
<dbReference type="EMBL" id="CP009933">
    <property type="protein sequence ID" value="AKA68917.1"/>
    <property type="molecule type" value="Genomic_DNA"/>
</dbReference>
<dbReference type="InterPro" id="IPR005119">
    <property type="entry name" value="LysR_subst-bd"/>
</dbReference>
<dbReference type="SUPFAM" id="SSF53850">
    <property type="entry name" value="Periplasmic binding protein-like II"/>
    <property type="match status" value="1"/>
</dbReference>
<keyword evidence="3" id="KW-0238">DNA-binding</keyword>
<keyword evidence="4" id="KW-0804">Transcription</keyword>
<dbReference type="SUPFAM" id="SSF46785">
    <property type="entry name" value="Winged helix' DNA-binding domain"/>
    <property type="match status" value="1"/>
</dbReference>
<feature type="domain" description="HTH lysR-type" evidence="5">
    <location>
        <begin position="1"/>
        <end position="58"/>
    </location>
</feature>
<evidence type="ECO:0000259" key="5">
    <source>
        <dbReference type="PROSITE" id="PS50931"/>
    </source>
</evidence>
<dbReference type="Proteomes" id="UP000033115">
    <property type="component" value="Chromosome"/>
</dbReference>
<keyword evidence="2" id="KW-0805">Transcription regulation</keyword>
<evidence type="ECO:0000256" key="4">
    <source>
        <dbReference type="ARBA" id="ARBA00023163"/>
    </source>
</evidence>
<dbReference type="PANTHER" id="PTHR30126:SF100">
    <property type="entry name" value="LYSR-FAMILY TRANSCRIPTIONAL REGULATOR"/>
    <property type="match status" value="1"/>
</dbReference>